<keyword evidence="8" id="KW-1185">Reference proteome</keyword>
<gene>
    <name evidence="7" type="ORF">TrRE_jg901</name>
</gene>
<dbReference type="Proteomes" id="UP001165082">
    <property type="component" value="Unassembled WGS sequence"/>
</dbReference>
<name>A0A9W7AMS4_9STRA</name>
<dbReference type="OrthoDB" id="1743261at2759"/>
<comment type="similarity">
    <text evidence="1">Belongs to the E2F/DP family.</text>
</comment>
<evidence type="ECO:0000256" key="1">
    <source>
        <dbReference type="ARBA" id="ARBA00010940"/>
    </source>
</evidence>
<dbReference type="SUPFAM" id="SSF144074">
    <property type="entry name" value="E2F-DP heterodimerization region"/>
    <property type="match status" value="1"/>
</dbReference>
<dbReference type="GO" id="GO:0046983">
    <property type="term" value="F:protein dimerization activity"/>
    <property type="evidence" value="ECO:0007669"/>
    <property type="project" value="InterPro"/>
</dbReference>
<reference evidence="7" key="1">
    <citation type="submission" date="2022-07" db="EMBL/GenBank/DDBJ databases">
        <title>Genome analysis of Parmales, a sister group of diatoms, reveals the evolutionary specialization of diatoms from phago-mixotrophs to photoautotrophs.</title>
        <authorList>
            <person name="Ban H."/>
            <person name="Sato S."/>
            <person name="Yoshikawa S."/>
            <person name="Kazumasa Y."/>
            <person name="Nakamura Y."/>
            <person name="Ichinomiya M."/>
            <person name="Saitoh K."/>
            <person name="Sato N."/>
            <person name="Blanc-Mathieu R."/>
            <person name="Endo H."/>
            <person name="Kuwata A."/>
            <person name="Ogata H."/>
        </authorList>
    </citation>
    <scope>NUCLEOTIDE SEQUENCE</scope>
</reference>
<protein>
    <recommendedName>
        <fullName evidence="6">E2F transcription factor CC-MB domain-containing protein</fullName>
    </recommendedName>
</protein>
<feature type="compositionally biased region" description="Basic and acidic residues" evidence="5">
    <location>
        <begin position="333"/>
        <end position="348"/>
    </location>
</feature>
<proteinExistence type="inferred from homology"/>
<organism evidence="7 8">
    <name type="scientific">Triparma retinervis</name>
    <dbReference type="NCBI Taxonomy" id="2557542"/>
    <lineage>
        <taxon>Eukaryota</taxon>
        <taxon>Sar</taxon>
        <taxon>Stramenopiles</taxon>
        <taxon>Ochrophyta</taxon>
        <taxon>Bolidophyceae</taxon>
        <taxon>Parmales</taxon>
        <taxon>Triparmaceae</taxon>
        <taxon>Triparma</taxon>
    </lineage>
</organism>
<keyword evidence="2" id="KW-0805">Transcription regulation</keyword>
<dbReference type="InterPro" id="IPR032198">
    <property type="entry name" value="E2F_CC-MB"/>
</dbReference>
<sequence length="366" mass="38769">EQACEVLRGEISNLDAELAQLDSFISSVQESQKLEPREHLYMRHDLLAEMDCYSDSSVIAIRAPEGTVLDVPDPDLDMPSGKRRFQVYLKSPNHEGVDVFLVKGSCIGDSSIEHGTDVGYGGVSSGGYSNAEAAKAAVQQVLSAGGRERAGSIDRIRPAPSMSVPSTPDILQNLPKSTLQPGYTPNLGSLPTSPAQLADDAISLQAFSSPMKKGKNANFASSDFVGISTFPRTPDTYASSVVRSHRPLGVPRLSVAVAPVAPLTPAQHKMLSIGSSQTFSPSPRPQTGTPAGGAMQSPGLRHQINGREGVRDGTHSLNPSPVATAAASSYLKGKGDKYDHGRWGEKGDKGRKRRNVTGTGQGGERR</sequence>
<keyword evidence="4" id="KW-0804">Transcription</keyword>
<keyword evidence="3" id="KW-0238">DNA-binding</keyword>
<dbReference type="GO" id="GO:0003677">
    <property type="term" value="F:DNA binding"/>
    <property type="evidence" value="ECO:0007669"/>
    <property type="project" value="UniProtKB-KW"/>
</dbReference>
<feature type="region of interest" description="Disordered" evidence="5">
    <location>
        <begin position="147"/>
        <end position="167"/>
    </location>
</feature>
<evidence type="ECO:0000259" key="6">
    <source>
        <dbReference type="Pfam" id="PF16421"/>
    </source>
</evidence>
<dbReference type="InterPro" id="IPR037241">
    <property type="entry name" value="E2F-DP_heterodim"/>
</dbReference>
<evidence type="ECO:0000256" key="2">
    <source>
        <dbReference type="ARBA" id="ARBA00023015"/>
    </source>
</evidence>
<feature type="compositionally biased region" description="Basic and acidic residues" evidence="5">
    <location>
        <begin position="147"/>
        <end position="157"/>
    </location>
</feature>
<dbReference type="EMBL" id="BRXZ01001554">
    <property type="protein sequence ID" value="GMH73976.1"/>
    <property type="molecule type" value="Genomic_DNA"/>
</dbReference>
<dbReference type="AlphaFoldDB" id="A0A9W7AMS4"/>
<evidence type="ECO:0000256" key="3">
    <source>
        <dbReference type="ARBA" id="ARBA00023125"/>
    </source>
</evidence>
<evidence type="ECO:0000313" key="8">
    <source>
        <dbReference type="Proteomes" id="UP001165082"/>
    </source>
</evidence>
<evidence type="ECO:0000256" key="4">
    <source>
        <dbReference type="ARBA" id="ARBA00023163"/>
    </source>
</evidence>
<feature type="region of interest" description="Disordered" evidence="5">
    <location>
        <begin position="273"/>
        <end position="366"/>
    </location>
</feature>
<feature type="non-terminal residue" evidence="7">
    <location>
        <position position="1"/>
    </location>
</feature>
<evidence type="ECO:0000313" key="7">
    <source>
        <dbReference type="EMBL" id="GMH73976.1"/>
    </source>
</evidence>
<dbReference type="Gene3D" id="6.10.250.540">
    <property type="match status" value="1"/>
</dbReference>
<evidence type="ECO:0000256" key="5">
    <source>
        <dbReference type="SAM" id="MobiDB-lite"/>
    </source>
</evidence>
<feature type="compositionally biased region" description="Polar residues" evidence="5">
    <location>
        <begin position="273"/>
        <end position="289"/>
    </location>
</feature>
<dbReference type="Pfam" id="PF16421">
    <property type="entry name" value="E2F_CC-MB"/>
    <property type="match status" value="1"/>
</dbReference>
<comment type="caution">
    <text evidence="7">The sequence shown here is derived from an EMBL/GenBank/DDBJ whole genome shotgun (WGS) entry which is preliminary data.</text>
</comment>
<accession>A0A9W7AMS4</accession>
<feature type="domain" description="E2F transcription factor CC-MB" evidence="6">
    <location>
        <begin position="7"/>
        <end position="102"/>
    </location>
</feature>